<dbReference type="AlphaFoldDB" id="A0A0D2T5D0"/>
<organism evidence="1 2">
    <name type="scientific">Gossypium raimondii</name>
    <name type="common">Peruvian cotton</name>
    <name type="synonym">Gossypium klotzschianum subsp. raimondii</name>
    <dbReference type="NCBI Taxonomy" id="29730"/>
    <lineage>
        <taxon>Eukaryota</taxon>
        <taxon>Viridiplantae</taxon>
        <taxon>Streptophyta</taxon>
        <taxon>Embryophyta</taxon>
        <taxon>Tracheophyta</taxon>
        <taxon>Spermatophyta</taxon>
        <taxon>Magnoliopsida</taxon>
        <taxon>eudicotyledons</taxon>
        <taxon>Gunneridae</taxon>
        <taxon>Pentapetalae</taxon>
        <taxon>rosids</taxon>
        <taxon>malvids</taxon>
        <taxon>Malvales</taxon>
        <taxon>Malvaceae</taxon>
        <taxon>Malvoideae</taxon>
        <taxon>Gossypium</taxon>
    </lineage>
</organism>
<accession>A0A0D2T5D0</accession>
<keyword evidence="2" id="KW-1185">Reference proteome</keyword>
<reference evidence="1 2" key="1">
    <citation type="journal article" date="2012" name="Nature">
        <title>Repeated polyploidization of Gossypium genomes and the evolution of spinnable cotton fibres.</title>
        <authorList>
            <person name="Paterson A.H."/>
            <person name="Wendel J.F."/>
            <person name="Gundlach H."/>
            <person name="Guo H."/>
            <person name="Jenkins J."/>
            <person name="Jin D."/>
            <person name="Llewellyn D."/>
            <person name="Showmaker K.C."/>
            <person name="Shu S."/>
            <person name="Udall J."/>
            <person name="Yoo M.J."/>
            <person name="Byers R."/>
            <person name="Chen W."/>
            <person name="Doron-Faigenboim A."/>
            <person name="Duke M.V."/>
            <person name="Gong L."/>
            <person name="Grimwood J."/>
            <person name="Grover C."/>
            <person name="Grupp K."/>
            <person name="Hu G."/>
            <person name="Lee T.H."/>
            <person name="Li J."/>
            <person name="Lin L."/>
            <person name="Liu T."/>
            <person name="Marler B.S."/>
            <person name="Page J.T."/>
            <person name="Roberts A.W."/>
            <person name="Romanel E."/>
            <person name="Sanders W.S."/>
            <person name="Szadkowski E."/>
            <person name="Tan X."/>
            <person name="Tang H."/>
            <person name="Xu C."/>
            <person name="Wang J."/>
            <person name="Wang Z."/>
            <person name="Zhang D."/>
            <person name="Zhang L."/>
            <person name="Ashrafi H."/>
            <person name="Bedon F."/>
            <person name="Bowers J.E."/>
            <person name="Brubaker C.L."/>
            <person name="Chee P.W."/>
            <person name="Das S."/>
            <person name="Gingle A.R."/>
            <person name="Haigler C.H."/>
            <person name="Harker D."/>
            <person name="Hoffmann L.V."/>
            <person name="Hovav R."/>
            <person name="Jones D.C."/>
            <person name="Lemke C."/>
            <person name="Mansoor S."/>
            <person name="ur Rahman M."/>
            <person name="Rainville L.N."/>
            <person name="Rambani A."/>
            <person name="Reddy U.K."/>
            <person name="Rong J.K."/>
            <person name="Saranga Y."/>
            <person name="Scheffler B.E."/>
            <person name="Scheffler J.A."/>
            <person name="Stelly D.M."/>
            <person name="Triplett B.A."/>
            <person name="Van Deynze A."/>
            <person name="Vaslin M.F."/>
            <person name="Waghmare V.N."/>
            <person name="Walford S.A."/>
            <person name="Wright R.J."/>
            <person name="Zaki E.A."/>
            <person name="Zhang T."/>
            <person name="Dennis E.S."/>
            <person name="Mayer K.F."/>
            <person name="Peterson D.G."/>
            <person name="Rokhsar D.S."/>
            <person name="Wang X."/>
            <person name="Schmutz J."/>
        </authorList>
    </citation>
    <scope>NUCLEOTIDE SEQUENCE [LARGE SCALE GENOMIC DNA]</scope>
</reference>
<sequence>MISKECKSAPIYCNDIALFSALMSSANGWSLQSMELTSCSKLLHKAFMLGAEIPIVNPNLFASIIASLVTNKIACLVLTKCYKNL</sequence>
<gene>
    <name evidence="1" type="ORF">B456_008G131900</name>
</gene>
<evidence type="ECO:0000313" key="1">
    <source>
        <dbReference type="EMBL" id="KJB49651.1"/>
    </source>
</evidence>
<dbReference type="Gramene" id="KJB49651">
    <property type="protein sequence ID" value="KJB49651"/>
    <property type="gene ID" value="B456_008G131900"/>
</dbReference>
<name>A0A0D2T5D0_GOSRA</name>
<proteinExistence type="predicted"/>
<evidence type="ECO:0000313" key="2">
    <source>
        <dbReference type="Proteomes" id="UP000032304"/>
    </source>
</evidence>
<dbReference type="Proteomes" id="UP000032304">
    <property type="component" value="Chromosome 8"/>
</dbReference>
<protein>
    <submittedName>
        <fullName evidence="1">Uncharacterized protein</fullName>
    </submittedName>
</protein>
<dbReference type="EMBL" id="CM001747">
    <property type="protein sequence ID" value="KJB49651.1"/>
    <property type="molecule type" value="Genomic_DNA"/>
</dbReference>